<dbReference type="PANTHER" id="PTHR11255">
    <property type="entry name" value="DIACYLGLYCEROL KINASE"/>
    <property type="match status" value="1"/>
</dbReference>
<accession>A0A2B4RSB0</accession>
<name>A0A2B4RSB0_STYPI</name>
<evidence type="ECO:0000313" key="11">
    <source>
        <dbReference type="EMBL" id="PFX19218.1"/>
    </source>
</evidence>
<dbReference type="GO" id="GO:0005524">
    <property type="term" value="F:ATP binding"/>
    <property type="evidence" value="ECO:0007669"/>
    <property type="project" value="UniProtKB-KW"/>
</dbReference>
<keyword evidence="6" id="KW-0862">Zinc</keyword>
<dbReference type="Pfam" id="PF00781">
    <property type="entry name" value="DAGK_cat"/>
    <property type="match status" value="1"/>
</dbReference>
<evidence type="ECO:0000256" key="4">
    <source>
        <dbReference type="ARBA" id="ARBA00022679"/>
    </source>
</evidence>
<protein>
    <recommendedName>
        <fullName evidence="3">diacylglycerol kinase (ATP)</fullName>
        <ecNumber evidence="3">2.7.1.107</ecNumber>
    </recommendedName>
</protein>
<dbReference type="Gene3D" id="3.40.50.10330">
    <property type="entry name" value="Probable inorganic polyphosphate/atp-NAD kinase, domain 1"/>
    <property type="match status" value="1"/>
</dbReference>
<dbReference type="Pfam" id="PF00609">
    <property type="entry name" value="DAGK_acc"/>
    <property type="match status" value="1"/>
</dbReference>
<organism evidence="11 12">
    <name type="scientific">Stylophora pistillata</name>
    <name type="common">Smooth cauliflower coral</name>
    <dbReference type="NCBI Taxonomy" id="50429"/>
    <lineage>
        <taxon>Eukaryota</taxon>
        <taxon>Metazoa</taxon>
        <taxon>Cnidaria</taxon>
        <taxon>Anthozoa</taxon>
        <taxon>Hexacorallia</taxon>
        <taxon>Scleractinia</taxon>
        <taxon>Astrocoeniina</taxon>
        <taxon>Pocilloporidae</taxon>
        <taxon>Stylophora</taxon>
    </lineage>
</organism>
<keyword evidence="8" id="KW-0067">ATP-binding</keyword>
<comment type="similarity">
    <text evidence="2">Belongs to the eukaryotic diacylglycerol kinase family.</text>
</comment>
<evidence type="ECO:0000259" key="10">
    <source>
        <dbReference type="PROSITE" id="PS50146"/>
    </source>
</evidence>
<evidence type="ECO:0000256" key="1">
    <source>
        <dbReference type="ARBA" id="ARBA00004370"/>
    </source>
</evidence>
<feature type="domain" description="DAGKc" evidence="10">
    <location>
        <begin position="44"/>
        <end position="128"/>
    </location>
</feature>
<keyword evidence="12" id="KW-1185">Reference proteome</keyword>
<evidence type="ECO:0000256" key="7">
    <source>
        <dbReference type="ARBA" id="ARBA00022777"/>
    </source>
</evidence>
<evidence type="ECO:0000256" key="9">
    <source>
        <dbReference type="ARBA" id="ARBA00023136"/>
    </source>
</evidence>
<dbReference type="InterPro" id="IPR001206">
    <property type="entry name" value="Diacylglycerol_kinase_cat_dom"/>
</dbReference>
<evidence type="ECO:0000256" key="8">
    <source>
        <dbReference type="ARBA" id="ARBA00022840"/>
    </source>
</evidence>
<evidence type="ECO:0000256" key="5">
    <source>
        <dbReference type="ARBA" id="ARBA00022741"/>
    </source>
</evidence>
<keyword evidence="4" id="KW-0808">Transferase</keyword>
<dbReference type="AlphaFoldDB" id="A0A2B4RSB0"/>
<keyword evidence="6" id="KW-0863">Zinc-finger</keyword>
<keyword evidence="7 11" id="KW-0418">Kinase</keyword>
<comment type="subcellular location">
    <subcellularLocation>
        <location evidence="1">Membrane</location>
    </subcellularLocation>
</comment>
<dbReference type="Proteomes" id="UP000225706">
    <property type="component" value="Unassembled WGS sequence"/>
</dbReference>
<dbReference type="GO" id="GO:0016020">
    <property type="term" value="C:membrane"/>
    <property type="evidence" value="ECO:0007669"/>
    <property type="project" value="UniProtKB-SubCell"/>
</dbReference>
<dbReference type="EMBL" id="LSMT01000371">
    <property type="protein sequence ID" value="PFX19218.1"/>
    <property type="molecule type" value="Genomic_DNA"/>
</dbReference>
<comment type="caution">
    <text evidence="11">The sequence shown here is derived from an EMBL/GenBank/DDBJ whole genome shotgun (WGS) entry which is preliminary data.</text>
</comment>
<dbReference type="OrthoDB" id="242257at2759"/>
<dbReference type="InterPro" id="IPR000756">
    <property type="entry name" value="Diacylglycerol_kin_accessory"/>
</dbReference>
<evidence type="ECO:0000256" key="3">
    <source>
        <dbReference type="ARBA" id="ARBA00012133"/>
    </source>
</evidence>
<proteinExistence type="inferred from homology"/>
<evidence type="ECO:0000256" key="6">
    <source>
        <dbReference type="ARBA" id="ARBA00022771"/>
    </source>
</evidence>
<gene>
    <name evidence="11" type="primary">Dgkq</name>
    <name evidence="11" type="ORF">AWC38_SpisGene16385</name>
</gene>
<dbReference type="InterPro" id="IPR016064">
    <property type="entry name" value="NAD/diacylglycerol_kinase_sf"/>
</dbReference>
<sequence>MKLTRFYLQNFDWRHSRRNFLPLITSPNVDIVTLSRFYAFRSIPDFRVLICGGDGTVGWMLSCLEDVAQELKCKLPASAVLPLGTGNDLSRILHWGSGYSGGESPVSLLMAIDQAHEVFLDRWLHNKGVYFRAGIKKMVKGYSRIFTHEVEVEGQTQSGIRTGIRLAQGAQINIKKKSEMPVQIDGEPWMQPPGNVIVRPVLTQALPLEPLPCNLPFMTELYNEMLRHRGKAVVGLGEER</sequence>
<reference evidence="12" key="1">
    <citation type="journal article" date="2017" name="bioRxiv">
        <title>Comparative analysis of the genomes of Stylophora pistillata and Acropora digitifera provides evidence for extensive differences between species of corals.</title>
        <authorList>
            <person name="Voolstra C.R."/>
            <person name="Li Y."/>
            <person name="Liew Y.J."/>
            <person name="Baumgarten S."/>
            <person name="Zoccola D."/>
            <person name="Flot J.-F."/>
            <person name="Tambutte S."/>
            <person name="Allemand D."/>
            <person name="Aranda M."/>
        </authorList>
    </citation>
    <scope>NUCLEOTIDE SEQUENCE [LARGE SCALE GENOMIC DNA]</scope>
</reference>
<dbReference type="PROSITE" id="PS50146">
    <property type="entry name" value="DAGK"/>
    <property type="match status" value="1"/>
</dbReference>
<keyword evidence="9" id="KW-0472">Membrane</keyword>
<keyword evidence="6" id="KW-0479">Metal-binding</keyword>
<dbReference type="PANTHER" id="PTHR11255:SF54">
    <property type="entry name" value="DIACYLGLYCEROL KINASE THETA"/>
    <property type="match status" value="1"/>
</dbReference>
<evidence type="ECO:0000313" key="12">
    <source>
        <dbReference type="Proteomes" id="UP000225706"/>
    </source>
</evidence>
<dbReference type="GO" id="GO:0004143">
    <property type="term" value="F:ATP-dependent diacylglycerol kinase activity"/>
    <property type="evidence" value="ECO:0007669"/>
    <property type="project" value="UniProtKB-EC"/>
</dbReference>
<dbReference type="InterPro" id="IPR017438">
    <property type="entry name" value="ATP-NAD_kinase_N"/>
</dbReference>
<dbReference type="GO" id="GO:0008270">
    <property type="term" value="F:zinc ion binding"/>
    <property type="evidence" value="ECO:0007669"/>
    <property type="project" value="UniProtKB-KW"/>
</dbReference>
<keyword evidence="5" id="KW-0547">Nucleotide-binding</keyword>
<dbReference type="GO" id="GO:0007200">
    <property type="term" value="P:phospholipase C-activating G protein-coupled receptor signaling pathway"/>
    <property type="evidence" value="ECO:0007669"/>
    <property type="project" value="InterPro"/>
</dbReference>
<dbReference type="InterPro" id="IPR037607">
    <property type="entry name" value="DGK"/>
</dbReference>
<dbReference type="SUPFAM" id="SSF111331">
    <property type="entry name" value="NAD kinase/diacylglycerol kinase-like"/>
    <property type="match status" value="1"/>
</dbReference>
<dbReference type="SMART" id="SM00046">
    <property type="entry name" value="DAGKc"/>
    <property type="match status" value="1"/>
</dbReference>
<dbReference type="EC" id="2.7.1.107" evidence="3"/>
<evidence type="ECO:0000256" key="2">
    <source>
        <dbReference type="ARBA" id="ARBA00009280"/>
    </source>
</evidence>